<dbReference type="EMBL" id="BJFL01000022">
    <property type="protein sequence ID" value="GDY32247.1"/>
    <property type="molecule type" value="Genomic_DNA"/>
</dbReference>
<feature type="disulfide bond" description="Redox-active" evidence="5">
    <location>
        <begin position="53"/>
        <end position="58"/>
    </location>
</feature>
<keyword evidence="9" id="KW-1185">Reference proteome</keyword>
<feature type="binding site" evidence="4">
    <location>
        <position position="62"/>
    </location>
    <ligand>
        <name>FAD</name>
        <dbReference type="ChEBI" id="CHEBI:57692"/>
    </ligand>
</feature>
<dbReference type="GO" id="GO:0003955">
    <property type="term" value="F:NAD(P)H dehydrogenase (quinone) activity"/>
    <property type="evidence" value="ECO:0007669"/>
    <property type="project" value="TreeGrafter"/>
</dbReference>
<accession>A0A4D4JEB0</accession>
<dbReference type="PRINTS" id="PR00368">
    <property type="entry name" value="FADPNR"/>
</dbReference>
<dbReference type="InterPro" id="IPR036188">
    <property type="entry name" value="FAD/NAD-bd_sf"/>
</dbReference>
<dbReference type="InterPro" id="IPR023753">
    <property type="entry name" value="FAD/NAD-binding_dom"/>
</dbReference>
<comment type="caution">
    <text evidence="8">The sequence shown here is derived from an EMBL/GenBank/DDBJ whole genome shotgun (WGS) entry which is preliminary data.</text>
</comment>
<feature type="domain" description="FAD/NAD(P)-binding" evidence="7">
    <location>
        <begin position="17"/>
        <end position="327"/>
    </location>
</feature>
<dbReference type="InterPro" id="IPR016156">
    <property type="entry name" value="FAD/NAD-linked_Rdtase_dimer_sf"/>
</dbReference>
<keyword evidence="4" id="KW-0547">Nucleotide-binding</keyword>
<dbReference type="PANTHER" id="PTHR43014:SF2">
    <property type="entry name" value="MERCURIC REDUCTASE"/>
    <property type="match status" value="1"/>
</dbReference>
<evidence type="ECO:0000256" key="2">
    <source>
        <dbReference type="ARBA" id="ARBA00022630"/>
    </source>
</evidence>
<evidence type="ECO:0000256" key="3">
    <source>
        <dbReference type="ARBA" id="ARBA00022827"/>
    </source>
</evidence>
<dbReference type="InterPro" id="IPR004099">
    <property type="entry name" value="Pyr_nucl-diS_OxRdtase_dimer"/>
</dbReference>
<dbReference type="PIRSF" id="PIRSF000350">
    <property type="entry name" value="Mercury_reductase_MerA"/>
    <property type="match status" value="1"/>
</dbReference>
<comment type="similarity">
    <text evidence="1">Belongs to the class-I pyridine nucleotide-disulfide oxidoreductase family.</text>
</comment>
<sequence length="461" mass="48600">MVPAETKGGYMMAERVDVVVVGMGPGGEAVAGQLAEAGLSVVAAESGLVGGECPYYGCIPSKMMIRAADLLAEARRVPGMAGSAEVRPAFAPVAERLREATDDWNDEVAVRRFEGQGGRLVRGRARIVGERTVRVGDQEFTAERALVLNPGTEPALPSIPGLADTPYWTNREALRTTEAPASLCVVGGGTVGLELGQAFARFGTQVTVVEAADRLLPAEEPRASELIAEVLRGEGIDVRTGAKVTEVSHDGSGFAVRVDDETVTAQRLLISVGRKAPLHELGVDAIGLDPDARFFDPDDHLRVAPGVWAIGDATGKGAFTHVSMYQAGIVVRDVLGRPGPGAEYHAVPRVTFTDPEIGAVGRTEAQARERGIRVRIGYTNLASSARGWIHGPGNAGFVKLVEDADTGVLVGATSVGPWGGEVLSALAVAVHARVPTERLRHMIYAYPTFHRAIEDALSKLA</sequence>
<feature type="binding site" evidence="4">
    <location>
        <begin position="187"/>
        <end position="194"/>
    </location>
    <ligand>
        <name>NAD(+)</name>
        <dbReference type="ChEBI" id="CHEBI:57540"/>
    </ligand>
</feature>
<organism evidence="8 9">
    <name type="scientific">Gandjariella thermophila</name>
    <dbReference type="NCBI Taxonomy" id="1931992"/>
    <lineage>
        <taxon>Bacteria</taxon>
        <taxon>Bacillati</taxon>
        <taxon>Actinomycetota</taxon>
        <taxon>Actinomycetes</taxon>
        <taxon>Pseudonocardiales</taxon>
        <taxon>Pseudonocardiaceae</taxon>
        <taxon>Gandjariella</taxon>
    </lineage>
</organism>
<evidence type="ECO:0000313" key="8">
    <source>
        <dbReference type="EMBL" id="GDY32247.1"/>
    </source>
</evidence>
<dbReference type="Gene3D" id="3.30.390.30">
    <property type="match status" value="1"/>
</dbReference>
<dbReference type="Pfam" id="PF07992">
    <property type="entry name" value="Pyr_redox_2"/>
    <property type="match status" value="1"/>
</dbReference>
<evidence type="ECO:0000259" key="7">
    <source>
        <dbReference type="Pfam" id="PF07992"/>
    </source>
</evidence>
<dbReference type="Pfam" id="PF02852">
    <property type="entry name" value="Pyr_redox_dim"/>
    <property type="match status" value="1"/>
</dbReference>
<evidence type="ECO:0000313" key="9">
    <source>
        <dbReference type="Proteomes" id="UP000298860"/>
    </source>
</evidence>
<protein>
    <submittedName>
        <fullName evidence="8">Pyridine nucleotide-disulfide oxidoreductase</fullName>
    </submittedName>
</protein>
<gene>
    <name evidence="8" type="ORF">GTS_38800</name>
</gene>
<keyword evidence="4" id="KW-0520">NAD</keyword>
<comment type="cofactor">
    <cofactor evidence="4">
        <name>FAD</name>
        <dbReference type="ChEBI" id="CHEBI:57692"/>
    </cofactor>
    <text evidence="4">Binds 1 FAD per subunit.</text>
</comment>
<feature type="binding site" evidence="4">
    <location>
        <position position="210"/>
    </location>
    <ligand>
        <name>NAD(+)</name>
        <dbReference type="ChEBI" id="CHEBI:57540"/>
    </ligand>
</feature>
<feature type="binding site" evidence="4">
    <location>
        <position position="273"/>
    </location>
    <ligand>
        <name>NAD(+)</name>
        <dbReference type="ChEBI" id="CHEBI:57540"/>
    </ligand>
</feature>
<evidence type="ECO:0000256" key="5">
    <source>
        <dbReference type="PIRSR" id="PIRSR000350-4"/>
    </source>
</evidence>
<evidence type="ECO:0000259" key="6">
    <source>
        <dbReference type="Pfam" id="PF02852"/>
    </source>
</evidence>
<evidence type="ECO:0000256" key="4">
    <source>
        <dbReference type="PIRSR" id="PIRSR000350-3"/>
    </source>
</evidence>
<dbReference type="SUPFAM" id="SSF51905">
    <property type="entry name" value="FAD/NAD(P)-binding domain"/>
    <property type="match status" value="1"/>
</dbReference>
<feature type="domain" description="Pyridine nucleotide-disulphide oxidoreductase dimerisation" evidence="6">
    <location>
        <begin position="347"/>
        <end position="456"/>
    </location>
</feature>
<dbReference type="PANTHER" id="PTHR43014">
    <property type="entry name" value="MERCURIC REDUCTASE"/>
    <property type="match status" value="1"/>
</dbReference>
<dbReference type="AlphaFoldDB" id="A0A4D4JEB0"/>
<keyword evidence="3 4" id="KW-0274">FAD</keyword>
<reference evidence="9" key="1">
    <citation type="submission" date="2019-04" db="EMBL/GenBank/DDBJ databases">
        <title>Draft genome sequence of Pseudonocardiaceae bacterium SL3-2-4.</title>
        <authorList>
            <person name="Ningsih F."/>
            <person name="Yokota A."/>
            <person name="Sakai Y."/>
            <person name="Nanatani K."/>
            <person name="Yabe S."/>
            <person name="Oetari A."/>
            <person name="Sjamsuridzal W."/>
        </authorList>
    </citation>
    <scope>NUCLEOTIDE SEQUENCE [LARGE SCALE GENOMIC DNA]</scope>
    <source>
        <strain evidence="9">SL3-2-4</strain>
    </source>
</reference>
<dbReference type="GO" id="GO:0050660">
    <property type="term" value="F:flavin adenine dinucleotide binding"/>
    <property type="evidence" value="ECO:0007669"/>
    <property type="project" value="TreeGrafter"/>
</dbReference>
<keyword evidence="2" id="KW-0285">Flavoprotein</keyword>
<feature type="binding site" evidence="4">
    <location>
        <position position="312"/>
    </location>
    <ligand>
        <name>FAD</name>
        <dbReference type="ChEBI" id="CHEBI:57692"/>
    </ligand>
</feature>
<proteinExistence type="inferred from homology"/>
<dbReference type="Proteomes" id="UP000298860">
    <property type="component" value="Unassembled WGS sequence"/>
</dbReference>
<dbReference type="InterPro" id="IPR001100">
    <property type="entry name" value="Pyr_nuc-diS_OxRdtase"/>
</dbReference>
<dbReference type="Gene3D" id="3.50.50.60">
    <property type="entry name" value="FAD/NAD(P)-binding domain"/>
    <property type="match status" value="2"/>
</dbReference>
<name>A0A4D4JEB0_9PSEU</name>
<dbReference type="PRINTS" id="PR00411">
    <property type="entry name" value="PNDRDTASEI"/>
</dbReference>
<dbReference type="SUPFAM" id="SSF55424">
    <property type="entry name" value="FAD/NAD-linked reductases, dimerisation (C-terminal) domain"/>
    <property type="match status" value="1"/>
</dbReference>
<evidence type="ECO:0000256" key="1">
    <source>
        <dbReference type="ARBA" id="ARBA00007532"/>
    </source>
</evidence>